<dbReference type="PANTHER" id="PTHR42794">
    <property type="entry name" value="HEMIN IMPORT ATP-BINDING PROTEIN HMUV"/>
    <property type="match status" value="1"/>
</dbReference>
<evidence type="ECO:0000256" key="3">
    <source>
        <dbReference type="ARBA" id="ARBA00022840"/>
    </source>
</evidence>
<dbReference type="Pfam" id="PF00005">
    <property type="entry name" value="ABC_tran"/>
    <property type="match status" value="1"/>
</dbReference>
<keyword evidence="6" id="KW-0378">Hydrolase</keyword>
<dbReference type="GO" id="GO:0016887">
    <property type="term" value="F:ATP hydrolysis activity"/>
    <property type="evidence" value="ECO:0007669"/>
    <property type="project" value="InterPro"/>
</dbReference>
<dbReference type="CDD" id="cd03214">
    <property type="entry name" value="ABC_Iron-Siderophores_B12_Hemin"/>
    <property type="match status" value="1"/>
</dbReference>
<protein>
    <submittedName>
        <fullName evidence="5">ABC transporter ATP-binding protein</fullName>
    </submittedName>
    <submittedName>
        <fullName evidence="6">Iron(3+)-hydroxamate import ATP-binding protein FhuC</fullName>
        <ecNumber evidence="6">3.6.3.34</ecNumber>
    </submittedName>
</protein>
<evidence type="ECO:0000313" key="5">
    <source>
        <dbReference type="EMBL" id="NMW86589.1"/>
    </source>
</evidence>
<dbReference type="SMART" id="SM00382">
    <property type="entry name" value="AAA"/>
    <property type="match status" value="1"/>
</dbReference>
<dbReference type="AlphaFoldDB" id="A0A2X2Y6W6"/>
<dbReference type="InterPro" id="IPR003439">
    <property type="entry name" value="ABC_transporter-like_ATP-bd"/>
</dbReference>
<name>A0A2X2Y6W6_9ACTO</name>
<dbReference type="EMBL" id="JABCUI010000001">
    <property type="protein sequence ID" value="NMW86589.1"/>
    <property type="molecule type" value="Genomic_DNA"/>
</dbReference>
<dbReference type="SUPFAM" id="SSF52540">
    <property type="entry name" value="P-loop containing nucleoside triphosphate hydrolases"/>
    <property type="match status" value="1"/>
</dbReference>
<gene>
    <name evidence="6" type="primary">fhuC_1</name>
    <name evidence="5" type="ORF">HHJ67_02325</name>
    <name evidence="6" type="ORF">NCTC11820_00364</name>
</gene>
<keyword evidence="1" id="KW-0813">Transport</keyword>
<accession>A0A2X2Y6W6</accession>
<feature type="domain" description="ABC transporter" evidence="4">
    <location>
        <begin position="4"/>
        <end position="240"/>
    </location>
</feature>
<evidence type="ECO:0000313" key="8">
    <source>
        <dbReference type="Proteomes" id="UP000553981"/>
    </source>
</evidence>
<dbReference type="Proteomes" id="UP000250245">
    <property type="component" value="Unassembled WGS sequence"/>
</dbReference>
<sequence length="258" mass="28391">MNTYDCRNITFSYQGTVSGKPLLDDLSLTVPTGITLGIIGPNGSGKSTLIKCLYKSIIPQKGTINFNGTDLNQISTRQLSKLLSVVVQSETAALPLTVREYVELGRATYHNAFEGYSSQDAEITNSSMEMLGLCELADVPITRVSGGEHQRAKLARALCQSTSVMLLDEPTNHLDIYFQHQILKIVKKRNLSAIVVLHDLNLAAIYCELIAVLNKGKIVALGKPEDVLIPEILEDVYRVKVQRIDTKHGVQLLLLPMN</sequence>
<evidence type="ECO:0000313" key="6">
    <source>
        <dbReference type="EMBL" id="SQB63582.1"/>
    </source>
</evidence>
<organism evidence="6 7">
    <name type="scientific">Mobiluncus curtisii</name>
    <dbReference type="NCBI Taxonomy" id="2051"/>
    <lineage>
        <taxon>Bacteria</taxon>
        <taxon>Bacillati</taxon>
        <taxon>Actinomycetota</taxon>
        <taxon>Actinomycetes</taxon>
        <taxon>Actinomycetales</taxon>
        <taxon>Actinomycetaceae</taxon>
        <taxon>Mobiluncus</taxon>
    </lineage>
</organism>
<evidence type="ECO:0000256" key="1">
    <source>
        <dbReference type="ARBA" id="ARBA00022448"/>
    </source>
</evidence>
<dbReference type="Proteomes" id="UP000553981">
    <property type="component" value="Unassembled WGS sequence"/>
</dbReference>
<dbReference type="PANTHER" id="PTHR42794:SF2">
    <property type="entry name" value="ABC TRANSPORTER ATP-BINDING PROTEIN"/>
    <property type="match status" value="1"/>
</dbReference>
<keyword evidence="3 6" id="KW-0067">ATP-binding</keyword>
<dbReference type="EMBL" id="UASJ01000001">
    <property type="protein sequence ID" value="SQB63582.1"/>
    <property type="molecule type" value="Genomic_DNA"/>
</dbReference>
<dbReference type="Gene3D" id="3.40.50.300">
    <property type="entry name" value="P-loop containing nucleotide triphosphate hydrolases"/>
    <property type="match status" value="1"/>
</dbReference>
<keyword evidence="2" id="KW-0547">Nucleotide-binding</keyword>
<dbReference type="GO" id="GO:0005524">
    <property type="term" value="F:ATP binding"/>
    <property type="evidence" value="ECO:0007669"/>
    <property type="project" value="UniProtKB-KW"/>
</dbReference>
<dbReference type="EC" id="3.6.3.34" evidence="6"/>
<evidence type="ECO:0000259" key="4">
    <source>
        <dbReference type="PROSITE" id="PS50893"/>
    </source>
</evidence>
<evidence type="ECO:0000256" key="2">
    <source>
        <dbReference type="ARBA" id="ARBA00022741"/>
    </source>
</evidence>
<dbReference type="OMA" id="YLPQAVH"/>
<reference evidence="5 8" key="2">
    <citation type="submission" date="2020-04" db="EMBL/GenBank/DDBJ databases">
        <title>Antimicrobial susceptibility and clonality of vaginal-derived multi-drug resistant Mobiluncus isolates in China.</title>
        <authorList>
            <person name="Zhang X."/>
        </authorList>
    </citation>
    <scope>NUCLEOTIDE SEQUENCE [LARGE SCALE GENOMIC DNA]</scope>
    <source>
        <strain evidence="5 8">19</strain>
    </source>
</reference>
<dbReference type="FunFam" id="3.40.50.300:FF:000134">
    <property type="entry name" value="Iron-enterobactin ABC transporter ATP-binding protein"/>
    <property type="match status" value="1"/>
</dbReference>
<dbReference type="RefSeq" id="WP_004010037.1">
    <property type="nucleotide sequence ID" value="NZ_CAMUDJ010000002.1"/>
</dbReference>
<proteinExistence type="predicted"/>
<evidence type="ECO:0000313" key="7">
    <source>
        <dbReference type="Proteomes" id="UP000250245"/>
    </source>
</evidence>
<dbReference type="InterPro" id="IPR003593">
    <property type="entry name" value="AAA+_ATPase"/>
</dbReference>
<dbReference type="InterPro" id="IPR027417">
    <property type="entry name" value="P-loop_NTPase"/>
</dbReference>
<reference evidence="6 7" key="1">
    <citation type="submission" date="2018-06" db="EMBL/GenBank/DDBJ databases">
        <authorList>
            <consortium name="Pathogen Informatics"/>
            <person name="Doyle S."/>
        </authorList>
    </citation>
    <scope>NUCLEOTIDE SEQUENCE [LARGE SCALE GENOMIC DNA]</scope>
    <source>
        <strain evidence="6 7">NCTC11820</strain>
    </source>
</reference>
<dbReference type="PROSITE" id="PS50893">
    <property type="entry name" value="ABC_TRANSPORTER_2"/>
    <property type="match status" value="1"/>
</dbReference>
<dbReference type="GeneID" id="55564486"/>